<dbReference type="AlphaFoldDB" id="A0A7V2AU46"/>
<dbReference type="EMBL" id="DSEC01000165">
    <property type="protein sequence ID" value="HER43287.1"/>
    <property type="molecule type" value="Genomic_DNA"/>
</dbReference>
<dbReference type="Proteomes" id="UP000886069">
    <property type="component" value="Unassembled WGS sequence"/>
</dbReference>
<evidence type="ECO:0000313" key="1">
    <source>
        <dbReference type="EMBL" id="HER43287.1"/>
    </source>
</evidence>
<sequence>MAFQQETTRNKVVAHYNDGRLLKGFTHDFTAARDTFHITSQLEEDFGATYEVKMSNLKAIFFVKTFKGNLTYKEKKRFDETDTSHLRGMRIKVIFKDGETIRGVSLGYSKAKRGFFVIPLDPMSNNERIYVVAAAVREVRIAAAAEV</sequence>
<gene>
    <name evidence="1" type="ORF">ENO08_02360</name>
</gene>
<organism evidence="1">
    <name type="scientific">Eiseniibacteriota bacterium</name>
    <dbReference type="NCBI Taxonomy" id="2212470"/>
    <lineage>
        <taxon>Bacteria</taxon>
        <taxon>Candidatus Eiseniibacteriota</taxon>
    </lineage>
</organism>
<proteinExistence type="predicted"/>
<accession>A0A7V2AU46</accession>
<dbReference type="InterPro" id="IPR054251">
    <property type="entry name" value="DUF6982"/>
</dbReference>
<dbReference type="Pfam" id="PF22478">
    <property type="entry name" value="DUF6982"/>
    <property type="match status" value="1"/>
</dbReference>
<reference evidence="1" key="1">
    <citation type="journal article" date="2020" name="mSystems">
        <title>Genome- and Community-Level Interaction Insights into Carbon Utilization and Element Cycling Functions of Hydrothermarchaeota in Hydrothermal Sediment.</title>
        <authorList>
            <person name="Zhou Z."/>
            <person name="Liu Y."/>
            <person name="Xu W."/>
            <person name="Pan J."/>
            <person name="Luo Z.H."/>
            <person name="Li M."/>
        </authorList>
    </citation>
    <scope>NUCLEOTIDE SEQUENCE [LARGE SCALE GENOMIC DNA]</scope>
    <source>
        <strain evidence="1">SpSt-1233</strain>
    </source>
</reference>
<comment type="caution">
    <text evidence="1">The sequence shown here is derived from an EMBL/GenBank/DDBJ whole genome shotgun (WGS) entry which is preliminary data.</text>
</comment>
<name>A0A7V2AU46_UNCEI</name>
<protein>
    <submittedName>
        <fullName evidence="1">Uncharacterized protein</fullName>
    </submittedName>
</protein>